<dbReference type="AlphaFoldDB" id="A0A5J5BDJ4"/>
<organism evidence="4 5">
    <name type="scientific">Nyssa sinensis</name>
    <dbReference type="NCBI Taxonomy" id="561372"/>
    <lineage>
        <taxon>Eukaryota</taxon>
        <taxon>Viridiplantae</taxon>
        <taxon>Streptophyta</taxon>
        <taxon>Embryophyta</taxon>
        <taxon>Tracheophyta</taxon>
        <taxon>Spermatophyta</taxon>
        <taxon>Magnoliopsida</taxon>
        <taxon>eudicotyledons</taxon>
        <taxon>Gunneridae</taxon>
        <taxon>Pentapetalae</taxon>
        <taxon>asterids</taxon>
        <taxon>Cornales</taxon>
        <taxon>Nyssaceae</taxon>
        <taxon>Nyssa</taxon>
    </lineage>
</organism>
<dbReference type="GO" id="GO:0016020">
    <property type="term" value="C:membrane"/>
    <property type="evidence" value="ECO:0007669"/>
    <property type="project" value="UniProtKB-SubCell"/>
</dbReference>
<feature type="compositionally biased region" description="Basic and acidic residues" evidence="2">
    <location>
        <begin position="292"/>
        <end position="302"/>
    </location>
</feature>
<evidence type="ECO:0000313" key="4">
    <source>
        <dbReference type="EMBL" id="KAA8539962.1"/>
    </source>
</evidence>
<dbReference type="OrthoDB" id="826428at2759"/>
<name>A0A5J5BDJ4_9ASTE</name>
<evidence type="ECO:0000259" key="3">
    <source>
        <dbReference type="PROSITE" id="PS50846"/>
    </source>
</evidence>
<reference evidence="4 5" key="1">
    <citation type="submission" date="2019-09" db="EMBL/GenBank/DDBJ databases">
        <title>A chromosome-level genome assembly of the Chinese tupelo Nyssa sinensis.</title>
        <authorList>
            <person name="Yang X."/>
            <person name="Kang M."/>
            <person name="Yang Y."/>
            <person name="Xiong H."/>
            <person name="Wang M."/>
            <person name="Zhang Z."/>
            <person name="Wang Z."/>
            <person name="Wu H."/>
            <person name="Ma T."/>
            <person name="Liu J."/>
            <person name="Xi Z."/>
        </authorList>
    </citation>
    <scope>NUCLEOTIDE SEQUENCE [LARGE SCALE GENOMIC DNA]</scope>
    <source>
        <strain evidence="4">J267</strain>
        <tissue evidence="4">Leaf</tissue>
    </source>
</reference>
<proteinExistence type="predicted"/>
<dbReference type="InterPro" id="IPR006121">
    <property type="entry name" value="HMA_dom"/>
</dbReference>
<feature type="region of interest" description="Disordered" evidence="2">
    <location>
        <begin position="248"/>
        <end position="302"/>
    </location>
</feature>
<dbReference type="PROSITE" id="PS50846">
    <property type="entry name" value="HMA_2"/>
    <property type="match status" value="1"/>
</dbReference>
<comment type="subcellular location">
    <subcellularLocation>
        <location evidence="1">Membrane</location>
        <topology evidence="1">Peripheral membrane protein</topology>
    </subcellularLocation>
</comment>
<dbReference type="GO" id="GO:0046872">
    <property type="term" value="F:metal ion binding"/>
    <property type="evidence" value="ECO:0007669"/>
    <property type="project" value="InterPro"/>
</dbReference>
<sequence>MSIEIEDQSLPERLELDESTHEFQKYFNTHSPCRESSISYTRELLLSFSELDACKELPSGFDRSILRHCRESKISYTREFLLSLNELDTCKELLSGFDQSILRPCRDSKISYTREFLLSFSELDTCKELPSGFDRSILCELGDASNNILEQQRTPASVSSYSFRSSEYSSSPSTTWDLGSYSKGYCGKWVSHSSRLNNRDSYMQGSCDSDAGSHYGDQSQRSWKNPEHDGLLGGVAFLSVSGCTAEPLAPKSQENGNYQLSKSDNPYRPPHSYKAVPNSWRESSDLSTESVNGERAEEKKRRASFELMGKEQQKATQEKQKQIGDKHKEHFDPVIAALLEDCGNDKRLANESEDCVISIGLEKSSFPTQSLACGPPVTPGFTGIWENNLGIKSSTSPPMAEHQDAEAHETQKPVLYSSKFAHLCEEEKKPAAGISFVSMEGANGGSNELFTKHNFPIFSSNKNELMCKPTTSTSTFDIDGIPEQLFGCSKPSVTPGILTCEDLEQSTVSDSNEISVTQRHCTQGLGVSDLGNEQPNSANDDGASLSFFSLLQPTAFSKLKMISSEKDCFFKMESDSIMFNISTKGNTQQGEKNQTLKPVSGMGFLNQSIEASVSVQRGSVDKVTRTDVSEPCGFPFPVADDILYASVADDYGFIGTNYEGNRATNFGDQTELDRIKANQSGFDDDWAQIVSMLQRERESELRPVDGCYETADSIDEILWPDEDSLIAIDDSIIPQRSKLVPEVASNIETKQESRLSPVAGCDEIADSTSELYLPDEDSLIAIDDLIIPEHLVSTPGRWGALQADKLTANVTTEIADNLAALNAAHCDERYTVPGEGGLPFLFGSHDMMGSESLLHNLHLQQSDPQFHHSHINPGRSSFYFLDSHQTQMDSQTKFIDPKTIPHNPPSCRHSCTNAQLHPSWKTPPAKAKSFNHPVQYSILQHQRNELLRGAALPNPIYQMACYTQDVNLMQILPLNSQQPLYVGFGMPNPDPRGVAGHNRMEVGVKQMHSLAIAGHGKKNQQLLIHNSLPGILAHFSEIQENMKKVVLKLDLHDDKAKQKAMKIVSGLSGVDSIAMEIKDKKLTVTGDIDPVTIVAKLRKLCHTEILTVGPAKEPEKKKEEPKKADEKKKDSKDDKSPHVPPYLQGYYIQPPYYYYRNAEDQDPNACVIC</sequence>
<dbReference type="SUPFAM" id="SSF55008">
    <property type="entry name" value="HMA, heavy metal-associated domain"/>
    <property type="match status" value="1"/>
</dbReference>
<dbReference type="Gene3D" id="3.30.70.100">
    <property type="match status" value="1"/>
</dbReference>
<gene>
    <name evidence="4" type="ORF">F0562_026654</name>
</gene>
<feature type="region of interest" description="Disordered" evidence="2">
    <location>
        <begin position="1111"/>
        <end position="1145"/>
    </location>
</feature>
<feature type="domain" description="HMA" evidence="3">
    <location>
        <begin position="1042"/>
        <end position="1109"/>
    </location>
</feature>
<feature type="compositionally biased region" description="Polar residues" evidence="2">
    <location>
        <begin position="252"/>
        <end position="264"/>
    </location>
</feature>
<dbReference type="Pfam" id="PF00403">
    <property type="entry name" value="HMA"/>
    <property type="match status" value="1"/>
</dbReference>
<dbReference type="PANTHER" id="PTHR34802:SF3">
    <property type="match status" value="1"/>
</dbReference>
<evidence type="ECO:0000256" key="1">
    <source>
        <dbReference type="ARBA" id="ARBA00004170"/>
    </source>
</evidence>
<protein>
    <recommendedName>
        <fullName evidence="3">HMA domain-containing protein</fullName>
    </recommendedName>
</protein>
<feature type="region of interest" description="Disordered" evidence="2">
    <location>
        <begin position="207"/>
        <end position="227"/>
    </location>
</feature>
<dbReference type="Proteomes" id="UP000325577">
    <property type="component" value="Linkage Group LG14"/>
</dbReference>
<keyword evidence="5" id="KW-1185">Reference proteome</keyword>
<dbReference type="PANTHER" id="PTHR34802">
    <property type="entry name" value="CHORISMATE SYNTHASE"/>
    <property type="match status" value="1"/>
</dbReference>
<dbReference type="GO" id="GO:0009626">
    <property type="term" value="P:plant-type hypersensitive response"/>
    <property type="evidence" value="ECO:0007669"/>
    <property type="project" value="UniProtKB-KW"/>
</dbReference>
<accession>A0A5J5BDJ4</accession>
<evidence type="ECO:0000313" key="5">
    <source>
        <dbReference type="Proteomes" id="UP000325577"/>
    </source>
</evidence>
<feature type="compositionally biased region" description="Basic and acidic residues" evidence="2">
    <location>
        <begin position="1112"/>
        <end position="1137"/>
    </location>
</feature>
<dbReference type="InterPro" id="IPR036163">
    <property type="entry name" value="HMA_dom_sf"/>
</dbReference>
<dbReference type="EMBL" id="CM018037">
    <property type="protein sequence ID" value="KAA8539962.1"/>
    <property type="molecule type" value="Genomic_DNA"/>
</dbReference>
<evidence type="ECO:0000256" key="2">
    <source>
        <dbReference type="SAM" id="MobiDB-lite"/>
    </source>
</evidence>